<dbReference type="EMBL" id="CP064791">
    <property type="protein sequence ID" value="QSG15947.1"/>
    <property type="molecule type" value="Genomic_DNA"/>
</dbReference>
<dbReference type="Proteomes" id="UP000663292">
    <property type="component" value="Chromosome"/>
</dbReference>
<dbReference type="RefSeq" id="WP_229121195.1">
    <property type="nucleotide sequence ID" value="NZ_CP064791.1"/>
</dbReference>
<dbReference type="GeneID" id="68859071"/>
<gene>
    <name evidence="1" type="ORF">HSEST_2436</name>
</gene>
<name>A0A897NT39_9EURY</name>
<accession>A0A897NT39</accession>
<dbReference type="AlphaFoldDB" id="A0A897NT39"/>
<evidence type="ECO:0000313" key="2">
    <source>
        <dbReference type="Proteomes" id="UP000663292"/>
    </source>
</evidence>
<organism evidence="1 2">
    <name type="scientific">Halapricum desulfuricans</name>
    <dbReference type="NCBI Taxonomy" id="2841257"/>
    <lineage>
        <taxon>Archaea</taxon>
        <taxon>Methanobacteriati</taxon>
        <taxon>Methanobacteriota</taxon>
        <taxon>Stenosarchaea group</taxon>
        <taxon>Halobacteria</taxon>
        <taxon>Halobacteriales</taxon>
        <taxon>Haloarculaceae</taxon>
        <taxon>Halapricum</taxon>
    </lineage>
</organism>
<keyword evidence="2" id="KW-1185">Reference proteome</keyword>
<dbReference type="Pfam" id="PF23421">
    <property type="entry name" value="DUF7109"/>
    <property type="match status" value="1"/>
</dbReference>
<protein>
    <submittedName>
        <fullName evidence="1">Uncharacterized protein</fullName>
    </submittedName>
</protein>
<evidence type="ECO:0000313" key="1">
    <source>
        <dbReference type="EMBL" id="QSG15947.1"/>
    </source>
</evidence>
<reference evidence="1 2" key="1">
    <citation type="submission" date="2020-11" db="EMBL/GenBank/DDBJ databases">
        <title>Carbohydrate-dependent, anaerobic sulfur respiration: A novel catabolism in halophilic archaea.</title>
        <authorList>
            <person name="Sorokin D.Y."/>
            <person name="Messina E."/>
            <person name="Smedile F."/>
            <person name="La Cono V."/>
            <person name="Hallsworth J.E."/>
            <person name="Yakimov M.M."/>
        </authorList>
    </citation>
    <scope>NUCLEOTIDE SEQUENCE [LARGE SCALE GENOMIC DNA]</scope>
    <source>
        <strain evidence="1 2">HSR-Est</strain>
    </source>
</reference>
<dbReference type="InterPro" id="IPR055533">
    <property type="entry name" value="DUF7109"/>
</dbReference>
<proteinExistence type="predicted"/>
<sequence length="154" mass="16890">MEFSSDELAGIADLFGAVDRPTLRRACVELAYKQGVDREPASFDDAIDGAVDGYHLLEVERDEGTLLVPGPVAFPELPEGATDLPHILDVESRAIDDDRLAGAAQERFRADAAGAIEAGERERIERLLDVSYELEVWAPVELADARRRLDDALE</sequence>